<dbReference type="Gene3D" id="3.90.320.10">
    <property type="match status" value="1"/>
</dbReference>
<feature type="domain" description="Response regulatory" evidence="11">
    <location>
        <begin position="454"/>
        <end position="572"/>
    </location>
</feature>
<dbReference type="InterPro" id="IPR011604">
    <property type="entry name" value="PDDEXK-like_dom_sf"/>
</dbReference>
<evidence type="ECO:0000256" key="5">
    <source>
        <dbReference type="ARBA" id="ARBA00023125"/>
    </source>
</evidence>
<accession>A0A7W2HGD7</accession>
<protein>
    <submittedName>
        <fullName evidence="12">PD-(D/E)XK nuclease family protein</fullName>
    </submittedName>
</protein>
<dbReference type="Gene3D" id="3.40.50.2300">
    <property type="match status" value="1"/>
</dbReference>
<keyword evidence="7" id="KW-0234">DNA repair</keyword>
<evidence type="ECO:0000313" key="13">
    <source>
        <dbReference type="Proteomes" id="UP000586976"/>
    </source>
</evidence>
<keyword evidence="5" id="KW-0238">DNA-binding</keyword>
<dbReference type="InterPro" id="IPR000792">
    <property type="entry name" value="Tscrpt_reg_LuxR_C"/>
</dbReference>
<dbReference type="CDD" id="cd17535">
    <property type="entry name" value="REC_NarL-like"/>
    <property type="match status" value="1"/>
</dbReference>
<sequence>METSSDGAAATTAAAPSAVAAAPPASLSPSRAGDFMQCPLLYRFRVIDRLPEKPSKAATRGTLVHAVLERLFDAPAAERTAPRAKSLVPGQWDRLREARPELAELFADADEDAAGERLTRWLAEAEALVERWFSLEDPTRLEPAERELFVEASLDSGLKLRGIIDRVDVAPTGEVRIVDYKTGKAPRPEYAEGALFQMKFYALVVWRLKGIVPRRLQLVYLGSGDVLTYDPVMADLERVERKLLALWDAIRLATETGEWRPRPTKLCGWCDHQAHCPEFGGTPPPYPLPIRTRGSAGDRLPVDPAGPVGDEVPVASGGPIGDQVPVSTAPPGAEQTAVTPRGPVRRKAPVSTAPPGREQTPAISGGPVGIGVPVTSHGPVREEVPVTTAPSGRASEAGIRPLPAGTAQAAGRHAPSSTPGADSNQPPLQGARGRRRRAGQNGAGLAKETYVAIRVLLVDDQPLLRTGFRMILEAEQDIAVVGEAGDGLQALDQVRALQPDVVLMDIRMPRMDGVEATRQITGPGRDGPAKVLVLTTFDLDEYVVEALRAGASGFLLKDAPANELVQAIRVVAAGEAMLAPSITRRLLDKYAEHLPSGDEPVPDTLHTLTEREVEVLKLVARGLSNAEIAAELFVSETTVKTHVGHVLTKLGLRDRVQAAVYAYESGLVRPGAQ</sequence>
<evidence type="ECO:0000256" key="8">
    <source>
        <dbReference type="PROSITE-ProRule" id="PRU00169"/>
    </source>
</evidence>
<organism evidence="12 13">
    <name type="scientific">Streptomyces himalayensis subsp. aureolus</name>
    <dbReference type="NCBI Taxonomy" id="2758039"/>
    <lineage>
        <taxon>Bacteria</taxon>
        <taxon>Bacillati</taxon>
        <taxon>Actinomycetota</taxon>
        <taxon>Actinomycetes</taxon>
        <taxon>Kitasatosporales</taxon>
        <taxon>Streptomycetaceae</taxon>
        <taxon>Streptomyces</taxon>
        <taxon>Streptomyces himalayensis</taxon>
    </lineage>
</organism>
<dbReference type="GO" id="GO:0006355">
    <property type="term" value="P:regulation of DNA-templated transcription"/>
    <property type="evidence" value="ECO:0007669"/>
    <property type="project" value="InterPro"/>
</dbReference>
<dbReference type="GO" id="GO:0003677">
    <property type="term" value="F:DNA binding"/>
    <property type="evidence" value="ECO:0007669"/>
    <property type="project" value="UniProtKB-KW"/>
</dbReference>
<keyword evidence="3" id="KW-0347">Helicase</keyword>
<dbReference type="InterPro" id="IPR038726">
    <property type="entry name" value="PDDEXK_AddAB-type"/>
</dbReference>
<keyword evidence="4" id="KW-0805">Transcription regulation</keyword>
<dbReference type="PRINTS" id="PR00038">
    <property type="entry name" value="HTHLUXR"/>
</dbReference>
<dbReference type="CDD" id="cd06170">
    <property type="entry name" value="LuxR_C_like"/>
    <property type="match status" value="1"/>
</dbReference>
<dbReference type="InterPro" id="IPR011006">
    <property type="entry name" value="CheY-like_superfamily"/>
</dbReference>
<keyword evidence="2" id="KW-0227">DNA damage</keyword>
<dbReference type="EMBL" id="JACEQY010000013">
    <property type="protein sequence ID" value="MBA4862589.1"/>
    <property type="molecule type" value="Genomic_DNA"/>
</dbReference>
<keyword evidence="3" id="KW-0067">ATP-binding</keyword>
<dbReference type="Proteomes" id="UP000586976">
    <property type="component" value="Unassembled WGS sequence"/>
</dbReference>
<dbReference type="InterPro" id="IPR011335">
    <property type="entry name" value="Restrct_endonuc-II-like"/>
</dbReference>
<keyword evidence="6" id="KW-0804">Transcription</keyword>
<reference evidence="12 13" key="1">
    <citation type="submission" date="2020-07" db="EMBL/GenBank/DDBJ databases">
        <title>Streptomyces isolated from Indian soil.</title>
        <authorList>
            <person name="Mandal S."/>
            <person name="Maiti P.K."/>
        </authorList>
    </citation>
    <scope>NUCLEOTIDE SEQUENCE [LARGE SCALE GENOMIC DNA]</scope>
    <source>
        <strain evidence="12 13">PSKA54</strain>
    </source>
</reference>
<keyword evidence="1 8" id="KW-0597">Phosphoprotein</keyword>
<dbReference type="GO" id="GO:0000160">
    <property type="term" value="P:phosphorelay signal transduction system"/>
    <property type="evidence" value="ECO:0007669"/>
    <property type="project" value="InterPro"/>
</dbReference>
<dbReference type="SUPFAM" id="SSF46894">
    <property type="entry name" value="C-terminal effector domain of the bipartite response regulators"/>
    <property type="match status" value="1"/>
</dbReference>
<evidence type="ECO:0000256" key="4">
    <source>
        <dbReference type="ARBA" id="ARBA00023015"/>
    </source>
</evidence>
<dbReference type="InterPro" id="IPR039420">
    <property type="entry name" value="WalR-like"/>
</dbReference>
<keyword evidence="3" id="KW-0547">Nucleotide-binding</keyword>
<comment type="caution">
    <text evidence="12">The sequence shown here is derived from an EMBL/GenBank/DDBJ whole genome shotgun (WGS) entry which is preliminary data.</text>
</comment>
<keyword evidence="13" id="KW-1185">Reference proteome</keyword>
<evidence type="ECO:0000256" key="1">
    <source>
        <dbReference type="ARBA" id="ARBA00022553"/>
    </source>
</evidence>
<name>A0A7W2HGD7_9ACTN</name>
<dbReference type="SMART" id="SM00421">
    <property type="entry name" value="HTH_LUXR"/>
    <property type="match status" value="1"/>
</dbReference>
<keyword evidence="3" id="KW-0378">Hydrolase</keyword>
<evidence type="ECO:0000259" key="11">
    <source>
        <dbReference type="PROSITE" id="PS50110"/>
    </source>
</evidence>
<feature type="region of interest" description="Disordered" evidence="9">
    <location>
        <begin position="1"/>
        <end position="29"/>
    </location>
</feature>
<dbReference type="Pfam" id="PF00196">
    <property type="entry name" value="GerE"/>
    <property type="match status" value="1"/>
</dbReference>
<dbReference type="PROSITE" id="PS00622">
    <property type="entry name" value="HTH_LUXR_1"/>
    <property type="match status" value="1"/>
</dbReference>
<evidence type="ECO:0000256" key="3">
    <source>
        <dbReference type="ARBA" id="ARBA00022806"/>
    </source>
</evidence>
<dbReference type="PROSITE" id="PS50043">
    <property type="entry name" value="HTH_LUXR_2"/>
    <property type="match status" value="1"/>
</dbReference>
<dbReference type="Pfam" id="PF12705">
    <property type="entry name" value="PDDEXK_1"/>
    <property type="match status" value="1"/>
</dbReference>
<gene>
    <name evidence="12" type="ORF">H1V43_14530</name>
</gene>
<dbReference type="PROSITE" id="PS50110">
    <property type="entry name" value="RESPONSE_REGULATORY"/>
    <property type="match status" value="1"/>
</dbReference>
<dbReference type="InterPro" id="IPR058245">
    <property type="entry name" value="NreC/VraR/RcsB-like_REC"/>
</dbReference>
<evidence type="ECO:0000256" key="9">
    <source>
        <dbReference type="SAM" id="MobiDB-lite"/>
    </source>
</evidence>
<feature type="compositionally biased region" description="Polar residues" evidence="9">
    <location>
        <begin position="415"/>
        <end position="427"/>
    </location>
</feature>
<feature type="region of interest" description="Disordered" evidence="9">
    <location>
        <begin position="291"/>
        <end position="443"/>
    </location>
</feature>
<dbReference type="AlphaFoldDB" id="A0A7W2HGD7"/>
<feature type="domain" description="HTH luxR-type" evidence="10">
    <location>
        <begin position="601"/>
        <end position="666"/>
    </location>
</feature>
<dbReference type="InterPro" id="IPR001789">
    <property type="entry name" value="Sig_transdc_resp-reg_receiver"/>
</dbReference>
<proteinExistence type="predicted"/>
<dbReference type="PANTHER" id="PTHR43214">
    <property type="entry name" value="TWO-COMPONENT RESPONSE REGULATOR"/>
    <property type="match status" value="1"/>
</dbReference>
<dbReference type="InterPro" id="IPR016032">
    <property type="entry name" value="Sig_transdc_resp-reg_C-effctor"/>
</dbReference>
<evidence type="ECO:0000256" key="7">
    <source>
        <dbReference type="ARBA" id="ARBA00023204"/>
    </source>
</evidence>
<dbReference type="SUPFAM" id="SSF52980">
    <property type="entry name" value="Restriction endonuclease-like"/>
    <property type="match status" value="1"/>
</dbReference>
<dbReference type="GO" id="GO:0006281">
    <property type="term" value="P:DNA repair"/>
    <property type="evidence" value="ECO:0007669"/>
    <property type="project" value="UniProtKB-KW"/>
</dbReference>
<evidence type="ECO:0000259" key="10">
    <source>
        <dbReference type="PROSITE" id="PS50043"/>
    </source>
</evidence>
<evidence type="ECO:0000256" key="2">
    <source>
        <dbReference type="ARBA" id="ARBA00022763"/>
    </source>
</evidence>
<evidence type="ECO:0000313" key="12">
    <source>
        <dbReference type="EMBL" id="MBA4862589.1"/>
    </source>
</evidence>
<dbReference type="SMART" id="SM00448">
    <property type="entry name" value="REC"/>
    <property type="match status" value="1"/>
</dbReference>
<dbReference type="Pfam" id="PF00072">
    <property type="entry name" value="Response_reg"/>
    <property type="match status" value="1"/>
</dbReference>
<dbReference type="PANTHER" id="PTHR43214:SF24">
    <property type="entry name" value="TRANSCRIPTIONAL REGULATORY PROTEIN NARL-RELATED"/>
    <property type="match status" value="1"/>
</dbReference>
<evidence type="ECO:0000256" key="6">
    <source>
        <dbReference type="ARBA" id="ARBA00023163"/>
    </source>
</evidence>
<dbReference type="GO" id="GO:0004386">
    <property type="term" value="F:helicase activity"/>
    <property type="evidence" value="ECO:0007669"/>
    <property type="project" value="UniProtKB-KW"/>
</dbReference>
<feature type="modified residue" description="4-aspartylphosphate" evidence="8">
    <location>
        <position position="505"/>
    </location>
</feature>
<dbReference type="SUPFAM" id="SSF52172">
    <property type="entry name" value="CheY-like"/>
    <property type="match status" value="1"/>
</dbReference>